<dbReference type="SUPFAM" id="SSF56935">
    <property type="entry name" value="Porins"/>
    <property type="match status" value="1"/>
</dbReference>
<comment type="subcellular location">
    <subcellularLocation>
        <location evidence="1">Cell outer membrane</location>
        <topology evidence="1">Multi-pass membrane protein</topology>
    </subcellularLocation>
</comment>
<evidence type="ECO:0000256" key="4">
    <source>
        <dbReference type="ARBA" id="ARBA00022692"/>
    </source>
</evidence>
<comment type="caution">
    <text evidence="11">The sequence shown here is derived from an EMBL/GenBank/DDBJ whole genome shotgun (WGS) entry which is preliminary data.</text>
</comment>
<sequence>MKKNLTFLMMSLSLILRVTLQPVQAQQQESSKVAQQGSSKISGIVTDAETKAPVAFATIALLEDDTRKPVNGAMSDEKGRFTISKVTAGKYKLKVNFLGYTPTFSPVLTITGKDEVIDVGNITLTPDAKALREVKIVGERPLVEEKVDRTVYNADKDISNAGGTAADLLQKVPSLSVDPDGNVQLRGSANVQVLINNKPSAILAGNLSEALKQIPADMIKAVEVITSPSSRYDAEGTAGIINIITKKEGGQGINGSAAITGGTRANNGNGSLSVRRGNLGLNGRLGVNHFTSNSSLTNTTFVPTANSTSIQGGSMDFNGAFINSQLEFDYSLTPKSTILGSVRVSGANTLQKNDQEVSMVRDNKVLQDFNNAIRSKSLRLSTDYNLDFTRTFSKPQQELSILALYSVANADNTIRQRYANDGEEPYLLKRNTNEGSNKELTFQVDYVQPFDNKSLLEVGAKSILRKVRSDAFYRSTDLLSGAGADIVDEMRYGQDVYAAYLTYGFTAFQQLQVKLGGRYEYTDIQADIASQGAGFTSDYDNITPSLALAYTHKEKHTYKANFTQRIQRPSLYYLNPYRMEQTSNTVLQGNPDLKPELTNLLEIGYSTYLKTTSLSATLYSRFTDNAIEALANIDAQDVVTLTFRNIARKESYGISLTGSTKPMKSWTLGGSLNLYHMSLQSTYNSNSGWINNLNLYSSYIFAKGFSAQANWVRNSRNVQLLGSYAPFSFHSLAFKKEMFDKRGGLSLTFDNPFRANMRMRGDAEVTSTPISPIAYEKVVLISNYNRAVRVTLDYRFGKADKQKAIRKSKSIRNDDVKQGEGS</sequence>
<dbReference type="EMBL" id="JACRVF010000001">
    <property type="protein sequence ID" value="MBC5992191.1"/>
    <property type="molecule type" value="Genomic_DNA"/>
</dbReference>
<evidence type="ECO:0000256" key="1">
    <source>
        <dbReference type="ARBA" id="ARBA00004571"/>
    </source>
</evidence>
<evidence type="ECO:0000256" key="8">
    <source>
        <dbReference type="SAM" id="SignalP"/>
    </source>
</evidence>
<dbReference type="PANTHER" id="PTHR30069">
    <property type="entry name" value="TONB-DEPENDENT OUTER MEMBRANE RECEPTOR"/>
    <property type="match status" value="1"/>
</dbReference>
<dbReference type="InterPro" id="IPR041700">
    <property type="entry name" value="OMP_b-brl_3"/>
</dbReference>
<keyword evidence="4" id="KW-0812">Transmembrane</keyword>
<dbReference type="GO" id="GO:0044718">
    <property type="term" value="P:siderophore transmembrane transport"/>
    <property type="evidence" value="ECO:0007669"/>
    <property type="project" value="TreeGrafter"/>
</dbReference>
<dbReference type="InterPro" id="IPR037066">
    <property type="entry name" value="Plug_dom_sf"/>
</dbReference>
<feature type="domain" description="TonB-dependent receptor plug" evidence="9">
    <location>
        <begin position="148"/>
        <end position="240"/>
    </location>
</feature>
<gene>
    <name evidence="11" type="ORF">H8S84_05005</name>
</gene>
<dbReference type="Gene3D" id="2.170.130.10">
    <property type="entry name" value="TonB-dependent receptor, plug domain"/>
    <property type="match status" value="1"/>
</dbReference>
<keyword evidence="6" id="KW-0472">Membrane</keyword>
<accession>A0A923N665</accession>
<organism evidence="11 12">
    <name type="scientific">Pontibacter cellulosilyticus</name>
    <dbReference type="NCBI Taxonomy" id="1720253"/>
    <lineage>
        <taxon>Bacteria</taxon>
        <taxon>Pseudomonadati</taxon>
        <taxon>Bacteroidota</taxon>
        <taxon>Cytophagia</taxon>
        <taxon>Cytophagales</taxon>
        <taxon>Hymenobacteraceae</taxon>
        <taxon>Pontibacter</taxon>
    </lineage>
</organism>
<dbReference type="GO" id="GO:0009279">
    <property type="term" value="C:cell outer membrane"/>
    <property type="evidence" value="ECO:0007669"/>
    <property type="project" value="UniProtKB-SubCell"/>
</dbReference>
<keyword evidence="7" id="KW-0998">Cell outer membrane</keyword>
<dbReference type="InterPro" id="IPR008969">
    <property type="entry name" value="CarboxyPept-like_regulatory"/>
</dbReference>
<evidence type="ECO:0000313" key="12">
    <source>
        <dbReference type="Proteomes" id="UP000603640"/>
    </source>
</evidence>
<evidence type="ECO:0000259" key="10">
    <source>
        <dbReference type="Pfam" id="PF14905"/>
    </source>
</evidence>
<dbReference type="AlphaFoldDB" id="A0A923N665"/>
<evidence type="ECO:0000259" key="9">
    <source>
        <dbReference type="Pfam" id="PF07715"/>
    </source>
</evidence>
<dbReference type="InterPro" id="IPR039426">
    <property type="entry name" value="TonB-dep_rcpt-like"/>
</dbReference>
<evidence type="ECO:0000256" key="3">
    <source>
        <dbReference type="ARBA" id="ARBA00022452"/>
    </source>
</evidence>
<evidence type="ECO:0000256" key="6">
    <source>
        <dbReference type="ARBA" id="ARBA00023136"/>
    </source>
</evidence>
<dbReference type="RefSeq" id="WP_187066147.1">
    <property type="nucleotide sequence ID" value="NZ_JACRVF010000001.1"/>
</dbReference>
<dbReference type="SUPFAM" id="SSF49464">
    <property type="entry name" value="Carboxypeptidase regulatory domain-like"/>
    <property type="match status" value="1"/>
</dbReference>
<dbReference type="Pfam" id="PF07715">
    <property type="entry name" value="Plug"/>
    <property type="match status" value="1"/>
</dbReference>
<feature type="signal peptide" evidence="8">
    <location>
        <begin position="1"/>
        <end position="25"/>
    </location>
</feature>
<feature type="chain" id="PRO_5037479897" evidence="8">
    <location>
        <begin position="26"/>
        <end position="822"/>
    </location>
</feature>
<keyword evidence="12" id="KW-1185">Reference proteome</keyword>
<keyword evidence="5 8" id="KW-0732">Signal</keyword>
<keyword evidence="2" id="KW-0813">Transport</keyword>
<dbReference type="Pfam" id="PF13620">
    <property type="entry name" value="CarboxypepD_reg"/>
    <property type="match status" value="1"/>
</dbReference>
<protein>
    <submittedName>
        <fullName evidence="11">TonB-dependent receptor</fullName>
    </submittedName>
</protein>
<dbReference type="Proteomes" id="UP000603640">
    <property type="component" value="Unassembled WGS sequence"/>
</dbReference>
<dbReference type="InterPro" id="IPR012910">
    <property type="entry name" value="Plug_dom"/>
</dbReference>
<keyword evidence="11" id="KW-0675">Receptor</keyword>
<dbReference type="Gene3D" id="2.40.170.20">
    <property type="entry name" value="TonB-dependent receptor, beta-barrel domain"/>
    <property type="match status" value="1"/>
</dbReference>
<evidence type="ECO:0000256" key="5">
    <source>
        <dbReference type="ARBA" id="ARBA00022729"/>
    </source>
</evidence>
<evidence type="ECO:0000313" key="11">
    <source>
        <dbReference type="EMBL" id="MBC5992191.1"/>
    </source>
</evidence>
<dbReference type="Gene3D" id="2.60.40.1120">
    <property type="entry name" value="Carboxypeptidase-like, regulatory domain"/>
    <property type="match status" value="1"/>
</dbReference>
<dbReference type="InterPro" id="IPR036942">
    <property type="entry name" value="Beta-barrel_TonB_sf"/>
</dbReference>
<keyword evidence="3" id="KW-1134">Transmembrane beta strand</keyword>
<reference evidence="11" key="1">
    <citation type="submission" date="2020-08" db="EMBL/GenBank/DDBJ databases">
        <title>Pontibacter sp. SD6 16S ribosomal RNA gene Genome sequencing and assembly.</title>
        <authorList>
            <person name="Kang M."/>
        </authorList>
    </citation>
    <scope>NUCLEOTIDE SEQUENCE</scope>
    <source>
        <strain evidence="11">SD6</strain>
    </source>
</reference>
<feature type="domain" description="Outer membrane protein beta-barrel" evidence="10">
    <location>
        <begin position="390"/>
        <end position="758"/>
    </location>
</feature>
<name>A0A923N665_9BACT</name>
<dbReference type="PANTHER" id="PTHR30069:SF29">
    <property type="entry name" value="HEMOGLOBIN AND HEMOGLOBIN-HAPTOGLOBIN-BINDING PROTEIN 1-RELATED"/>
    <property type="match status" value="1"/>
</dbReference>
<evidence type="ECO:0000256" key="7">
    <source>
        <dbReference type="ARBA" id="ARBA00023237"/>
    </source>
</evidence>
<evidence type="ECO:0000256" key="2">
    <source>
        <dbReference type="ARBA" id="ARBA00022448"/>
    </source>
</evidence>
<proteinExistence type="predicted"/>
<dbReference type="GO" id="GO:0015344">
    <property type="term" value="F:siderophore uptake transmembrane transporter activity"/>
    <property type="evidence" value="ECO:0007669"/>
    <property type="project" value="TreeGrafter"/>
</dbReference>
<dbReference type="Pfam" id="PF14905">
    <property type="entry name" value="OMP_b-brl_3"/>
    <property type="match status" value="1"/>
</dbReference>